<organism evidence="2 3">
    <name type="scientific">Oryza meyeriana var. granulata</name>
    <dbReference type="NCBI Taxonomy" id="110450"/>
    <lineage>
        <taxon>Eukaryota</taxon>
        <taxon>Viridiplantae</taxon>
        <taxon>Streptophyta</taxon>
        <taxon>Embryophyta</taxon>
        <taxon>Tracheophyta</taxon>
        <taxon>Spermatophyta</taxon>
        <taxon>Magnoliopsida</taxon>
        <taxon>Liliopsida</taxon>
        <taxon>Poales</taxon>
        <taxon>Poaceae</taxon>
        <taxon>BOP clade</taxon>
        <taxon>Oryzoideae</taxon>
        <taxon>Oryzeae</taxon>
        <taxon>Oryzinae</taxon>
        <taxon>Oryza</taxon>
        <taxon>Oryza meyeriana</taxon>
    </lineage>
</organism>
<gene>
    <name evidence="2" type="ORF">E2562_034297</name>
</gene>
<reference evidence="2 3" key="1">
    <citation type="submission" date="2019-11" db="EMBL/GenBank/DDBJ databases">
        <title>Whole genome sequence of Oryza granulata.</title>
        <authorList>
            <person name="Li W."/>
        </authorList>
    </citation>
    <scope>NUCLEOTIDE SEQUENCE [LARGE SCALE GENOMIC DNA]</scope>
    <source>
        <strain evidence="3">cv. Menghai</strain>
        <tissue evidence="2">Leaf</tissue>
    </source>
</reference>
<evidence type="ECO:0000313" key="3">
    <source>
        <dbReference type="Proteomes" id="UP000479710"/>
    </source>
</evidence>
<dbReference type="Proteomes" id="UP000479710">
    <property type="component" value="Unassembled WGS sequence"/>
</dbReference>
<comment type="caution">
    <text evidence="2">The sequence shown here is derived from an EMBL/GenBank/DDBJ whole genome shotgun (WGS) entry which is preliminary data.</text>
</comment>
<dbReference type="OrthoDB" id="10435779at2759"/>
<evidence type="ECO:0000256" key="1">
    <source>
        <dbReference type="SAM" id="MobiDB-lite"/>
    </source>
</evidence>
<dbReference type="AlphaFoldDB" id="A0A6G1FEZ0"/>
<feature type="region of interest" description="Disordered" evidence="1">
    <location>
        <begin position="1"/>
        <end position="41"/>
    </location>
</feature>
<accession>A0A6G1FEZ0</accession>
<dbReference type="EMBL" id="SPHZ02000001">
    <property type="protein sequence ID" value="KAF0935506.1"/>
    <property type="molecule type" value="Genomic_DNA"/>
</dbReference>
<evidence type="ECO:0000313" key="2">
    <source>
        <dbReference type="EMBL" id="KAF0935506.1"/>
    </source>
</evidence>
<name>A0A6G1FEZ0_9ORYZ</name>
<sequence length="79" mass="8615">MGGCFSSTSSPSEEAGQHVGGGYRPRRRVRPSDEDGKWPCAGRRTVDHEADVYIAKFHQYQSNCWAEHMAAPPTPAAPA</sequence>
<proteinExistence type="predicted"/>
<feature type="compositionally biased region" description="Polar residues" evidence="1">
    <location>
        <begin position="1"/>
        <end position="12"/>
    </location>
</feature>
<keyword evidence="3" id="KW-1185">Reference proteome</keyword>
<protein>
    <submittedName>
        <fullName evidence="2">Uncharacterized protein</fullName>
    </submittedName>
</protein>